<accession>A1HSN8</accession>
<dbReference type="EMBL" id="AAWL01000018">
    <property type="protein sequence ID" value="EAX46958.1"/>
    <property type="molecule type" value="Genomic_DNA"/>
</dbReference>
<reference evidence="1 2" key="1">
    <citation type="submission" date="2007-01" db="EMBL/GenBank/DDBJ databases">
        <title>Annotation of the draft genome assembly of Thermosinus carboxydivorans Nor1.</title>
        <authorList>
            <consortium name="US DOE Joint Genome Institute (JGI-ORNL)"/>
            <person name="Larimer F."/>
            <person name="Land M."/>
            <person name="Hauser L."/>
        </authorList>
    </citation>
    <scope>NUCLEOTIDE SEQUENCE [LARGE SCALE GENOMIC DNA]</scope>
    <source>
        <strain evidence="1 2">Nor1</strain>
    </source>
</reference>
<dbReference type="AlphaFoldDB" id="A1HSN8"/>
<dbReference type="Proteomes" id="UP000005139">
    <property type="component" value="Unassembled WGS sequence"/>
</dbReference>
<gene>
    <name evidence="1" type="ORF">TcarDRAFT_0703</name>
</gene>
<evidence type="ECO:0000313" key="2">
    <source>
        <dbReference type="Proteomes" id="UP000005139"/>
    </source>
</evidence>
<keyword evidence="2" id="KW-1185">Reference proteome</keyword>
<proteinExistence type="predicted"/>
<organism evidence="1 2">
    <name type="scientific">Thermosinus carboxydivorans Nor1</name>
    <dbReference type="NCBI Taxonomy" id="401526"/>
    <lineage>
        <taxon>Bacteria</taxon>
        <taxon>Bacillati</taxon>
        <taxon>Bacillota</taxon>
        <taxon>Negativicutes</taxon>
        <taxon>Selenomonadales</taxon>
        <taxon>Sporomusaceae</taxon>
        <taxon>Thermosinus</taxon>
    </lineage>
</organism>
<dbReference type="InterPro" id="IPR036052">
    <property type="entry name" value="TrpB-like_PALP_sf"/>
</dbReference>
<name>A1HSN8_9FIRM</name>
<comment type="caution">
    <text evidence="1">The sequence shown here is derived from an EMBL/GenBank/DDBJ whole genome shotgun (WGS) entry which is preliminary data.</text>
</comment>
<dbReference type="Gene3D" id="3.40.50.1100">
    <property type="match status" value="1"/>
</dbReference>
<evidence type="ECO:0000313" key="1">
    <source>
        <dbReference type="EMBL" id="EAX46958.1"/>
    </source>
</evidence>
<dbReference type="eggNOG" id="COG0498">
    <property type="taxonomic scope" value="Bacteria"/>
</dbReference>
<dbReference type="GO" id="GO:1901605">
    <property type="term" value="P:alpha-amino acid metabolic process"/>
    <property type="evidence" value="ECO:0007669"/>
    <property type="project" value="UniProtKB-ARBA"/>
</dbReference>
<protein>
    <submittedName>
        <fullName evidence="1">Threonine synthase</fullName>
    </submittedName>
</protein>
<sequence length="54" mass="6066">MIFMYMSHLECPKCGATYDPHKLTQLCACGSPLLVRYDLDKVKANFKKSDLIGA</sequence>
<reference evidence="1 2" key="2">
    <citation type="submission" date="2007-01" db="EMBL/GenBank/DDBJ databases">
        <title>Sequencing of the draft genome and assembly of Thermosinus carboxydivorans Nor1.</title>
        <authorList>
            <consortium name="US DOE Joint Genome Institute (JGI-PGF)"/>
            <person name="Copeland A."/>
            <person name="Lucas S."/>
            <person name="Lapidus A."/>
            <person name="Barry K."/>
            <person name="Glavina del Rio T."/>
            <person name="Dalin E."/>
            <person name="Tice H."/>
            <person name="Bruce D."/>
            <person name="Pitluck S."/>
            <person name="Richardson P."/>
        </authorList>
    </citation>
    <scope>NUCLEOTIDE SEQUENCE [LARGE SCALE GENOMIC DNA]</scope>
    <source>
        <strain evidence="1 2">Nor1</strain>
    </source>
</reference>